<dbReference type="SUPFAM" id="SSF56747">
    <property type="entry name" value="Prim-pol domain"/>
    <property type="match status" value="1"/>
</dbReference>
<sequence>MSSVSAAIKLANRGLAVFPLARGTKNAILASDWATTGASSDAWEVFDKFQGGSFNIGVRATGLVILDVDCKGTDGFAALAGFPSLPDTFAVRTPSGGRHFYFDAHGERIGQRDLAPGINVRATNGYVVGPGSEVGGKLYEVENDAAIAPLPAWLAEHLKSAPSKEAHAGEALGELDTEIATESAIAWLESNAAPIAVSGQCGNNTSYYVACRVMDRGISPESCLDLMLTHWNDRCDPPWEDEDLSAIVESAARNRQAAIGRDNPASGFEPAALPEFPVEPALEYAREIQLDEIIAAQANAIIKGLVAPGDNGTMYGVSGGGKSFVALDMAFHIAHGVDWYGHKVKRAPVLYCALEGVSGFRKRVVAITREMGDPGDYFARLKIPVTLAKNSAGMAGAKMIAAQAKLLCARVGAPHCVIVIDTKARATAGDDENSAADMSAYIEHRVGYIIQQTGAFVLTVHHENKNGGIRGSTVQPAADDLILHVAEGRVIAQKVKDGEEGPLFDFRLQQMKLGVDVDGVPVTTCVVEKSAPAQGEEKKPRPKEEIKPVKVLREAYARALALQPAGAFTDRTGSAVGAVQQNAVREEFFALYGGTLTAVRRAWDRAFEKAPGDIKVDVFAGSKMIWIEAANWD</sequence>
<reference evidence="2 3" key="1">
    <citation type="submission" date="2015-10" db="EMBL/GenBank/DDBJ databases">
        <title>Transcriptomic analysis of a linuron degrading triple-species bacterial consortium.</title>
        <authorList>
            <person name="Albers P."/>
        </authorList>
    </citation>
    <scope>NUCLEOTIDE SEQUENCE [LARGE SCALE GENOMIC DNA]</scope>
    <source>
        <strain evidence="2 3">WDL6</strain>
    </source>
</reference>
<dbReference type="InterPro" id="IPR015330">
    <property type="entry name" value="DNA_primase/pol_bifunc_N"/>
</dbReference>
<dbReference type="PATRIC" id="fig|121290.4.peg.1574"/>
<dbReference type="SMART" id="SM00943">
    <property type="entry name" value="Prim-Pol"/>
    <property type="match status" value="1"/>
</dbReference>
<dbReference type="EMBL" id="LMTR01000012">
    <property type="protein sequence ID" value="KWT72398.1"/>
    <property type="molecule type" value="Genomic_DNA"/>
</dbReference>
<dbReference type="CDD" id="cd04859">
    <property type="entry name" value="Prim_Pol"/>
    <property type="match status" value="1"/>
</dbReference>
<dbReference type="SUPFAM" id="SSF52540">
    <property type="entry name" value="P-loop containing nucleoside triphosphate hydrolases"/>
    <property type="match status" value="1"/>
</dbReference>
<dbReference type="Pfam" id="PF08708">
    <property type="entry name" value="PriCT_1"/>
    <property type="match status" value="1"/>
</dbReference>
<dbReference type="RefSeq" id="WP_068459000.1">
    <property type="nucleotide sequence ID" value="NZ_LMTR01000012.1"/>
</dbReference>
<feature type="domain" description="DNA primase/polymerase bifunctional N-terminal" evidence="1">
    <location>
        <begin position="7"/>
        <end position="154"/>
    </location>
</feature>
<evidence type="ECO:0000259" key="1">
    <source>
        <dbReference type="SMART" id="SM00943"/>
    </source>
</evidence>
<evidence type="ECO:0000313" key="3">
    <source>
        <dbReference type="Proteomes" id="UP000059074"/>
    </source>
</evidence>
<accession>A0A109BP66</accession>
<proteinExistence type="predicted"/>
<keyword evidence="3" id="KW-1185">Reference proteome</keyword>
<organism evidence="2 3">
    <name type="scientific">Hyphomicrobium sulfonivorans</name>
    <dbReference type="NCBI Taxonomy" id="121290"/>
    <lineage>
        <taxon>Bacteria</taxon>
        <taxon>Pseudomonadati</taxon>
        <taxon>Pseudomonadota</taxon>
        <taxon>Alphaproteobacteria</taxon>
        <taxon>Hyphomicrobiales</taxon>
        <taxon>Hyphomicrobiaceae</taxon>
        <taxon>Hyphomicrobium</taxon>
    </lineage>
</organism>
<dbReference type="OrthoDB" id="1496333at2"/>
<dbReference type="InterPro" id="IPR014820">
    <property type="entry name" value="PriCT_1"/>
</dbReference>
<comment type="caution">
    <text evidence="2">The sequence shown here is derived from an EMBL/GenBank/DDBJ whole genome shotgun (WGS) entry which is preliminary data.</text>
</comment>
<dbReference type="Pfam" id="PF13481">
    <property type="entry name" value="AAA_25"/>
    <property type="match status" value="1"/>
</dbReference>
<protein>
    <recommendedName>
        <fullName evidence="1">DNA primase/polymerase bifunctional N-terminal domain-containing protein</fullName>
    </recommendedName>
</protein>
<dbReference type="Proteomes" id="UP000059074">
    <property type="component" value="Unassembled WGS sequence"/>
</dbReference>
<dbReference type="STRING" id="121290.APY04_0192"/>
<gene>
    <name evidence="2" type="ORF">APY04_0192</name>
</gene>
<name>A0A109BP66_HYPSL</name>
<dbReference type="Pfam" id="PF09250">
    <property type="entry name" value="Prim-Pol"/>
    <property type="match status" value="1"/>
</dbReference>
<dbReference type="Gene3D" id="3.40.50.300">
    <property type="entry name" value="P-loop containing nucleotide triphosphate hydrolases"/>
    <property type="match status" value="1"/>
</dbReference>
<dbReference type="InterPro" id="IPR027417">
    <property type="entry name" value="P-loop_NTPase"/>
</dbReference>
<dbReference type="AlphaFoldDB" id="A0A109BP66"/>
<evidence type="ECO:0000313" key="2">
    <source>
        <dbReference type="EMBL" id="KWT72398.1"/>
    </source>
</evidence>